<gene>
    <name evidence="3" type="ORF">FOH10_18300</name>
</gene>
<dbReference type="PANTHER" id="PTHR31157">
    <property type="entry name" value="SCP DOMAIN-CONTAINING PROTEIN"/>
    <property type="match status" value="1"/>
</dbReference>
<dbReference type="EMBL" id="CP041695">
    <property type="protein sequence ID" value="QDP80376.1"/>
    <property type="molecule type" value="Genomic_DNA"/>
</dbReference>
<sequence>MASRRSFLLGGAAALTGLTVGSRLAEGTGWAQPVANRALQSYNIPDMYIRHAFFQGELTRVSTDLDRADATFDMVAGLADSSWVSFRSKNYPNRYLRHRNFRLQLDELSNDTLMRQDATFRMRPGLADTGASSFSAYNSNLREHYIRHRCFSLHLEPISDDLGRRDATFRVANGFTTHGSPETEQVVDIVNFARARHNSAQNGCRAPRLILDNRLTTVAQRHSQDLADHPGLWEQRLNGYRGHIGSDGSTPSQRIQNAMGSPGSENVYVAWWFGNATPPGPQAAFDSWWNSPDHKRTLLDFGFALTGVGIATGPGTIPAGEKNAGQSATFKYVTQVFHS</sequence>
<dbReference type="InterPro" id="IPR036195">
    <property type="entry name" value="AbfB_ABD_sf"/>
</dbReference>
<evidence type="ECO:0000259" key="2">
    <source>
        <dbReference type="Pfam" id="PF05270"/>
    </source>
</evidence>
<evidence type="ECO:0008006" key="5">
    <source>
        <dbReference type="Google" id="ProtNLM"/>
    </source>
</evidence>
<dbReference type="PROSITE" id="PS51318">
    <property type="entry name" value="TAT"/>
    <property type="match status" value="1"/>
</dbReference>
<dbReference type="GO" id="GO:0046373">
    <property type="term" value="P:L-arabinose metabolic process"/>
    <property type="evidence" value="ECO:0007669"/>
    <property type="project" value="InterPro"/>
</dbReference>
<dbReference type="InterPro" id="IPR006311">
    <property type="entry name" value="TAT_signal"/>
</dbReference>
<dbReference type="Gene3D" id="2.80.10.50">
    <property type="match status" value="1"/>
</dbReference>
<dbReference type="AlphaFoldDB" id="A0A516NN88"/>
<dbReference type="GeneID" id="80334322"/>
<evidence type="ECO:0000259" key="1">
    <source>
        <dbReference type="Pfam" id="PF00188"/>
    </source>
</evidence>
<dbReference type="InterPro" id="IPR007934">
    <property type="entry name" value="AbfB_ABD"/>
</dbReference>
<dbReference type="CDD" id="cd23399">
    <property type="entry name" value="beta-trefoil_ABD_ABFB"/>
    <property type="match status" value="1"/>
</dbReference>
<dbReference type="RefSeq" id="WP_143981656.1">
    <property type="nucleotide sequence ID" value="NZ_CP041695.1"/>
</dbReference>
<reference evidence="3 4" key="1">
    <citation type="submission" date="2019-07" db="EMBL/GenBank/DDBJ databases">
        <title>Complete Genome Sequence and Methylome Analysis of Nocardia otitidis-caviarum NEB252.</title>
        <authorList>
            <person name="Fomenkov A."/>
            <person name="Anton B.P."/>
            <person name="Vincze T."/>
            <person name="Roberts R.J."/>
        </authorList>
    </citation>
    <scope>NUCLEOTIDE SEQUENCE [LARGE SCALE GENOMIC DNA]</scope>
    <source>
        <strain evidence="3 4">NEB252</strain>
    </source>
</reference>
<dbReference type="InterPro" id="IPR035940">
    <property type="entry name" value="CAP_sf"/>
</dbReference>
<dbReference type="KEGG" id="nod:FOH10_18300"/>
<dbReference type="InterPro" id="IPR014044">
    <property type="entry name" value="CAP_dom"/>
</dbReference>
<dbReference type="Proteomes" id="UP000317039">
    <property type="component" value="Chromosome"/>
</dbReference>
<organism evidence="3 4">
    <name type="scientific">Nocardia otitidiscaviarum</name>
    <dbReference type="NCBI Taxonomy" id="1823"/>
    <lineage>
        <taxon>Bacteria</taxon>
        <taxon>Bacillati</taxon>
        <taxon>Actinomycetota</taxon>
        <taxon>Actinomycetes</taxon>
        <taxon>Mycobacteriales</taxon>
        <taxon>Nocardiaceae</taxon>
        <taxon>Nocardia</taxon>
    </lineage>
</organism>
<name>A0A516NN88_9NOCA</name>
<evidence type="ECO:0000313" key="3">
    <source>
        <dbReference type="EMBL" id="QDP80376.1"/>
    </source>
</evidence>
<protein>
    <recommendedName>
        <fullName evidence="5">CAP domain-containing protein</fullName>
    </recommendedName>
</protein>
<dbReference type="Gene3D" id="3.40.33.10">
    <property type="entry name" value="CAP"/>
    <property type="match status" value="1"/>
</dbReference>
<feature type="domain" description="SCP" evidence="1">
    <location>
        <begin position="196"/>
        <end position="315"/>
    </location>
</feature>
<dbReference type="Pfam" id="PF00188">
    <property type="entry name" value="CAP"/>
    <property type="match status" value="1"/>
</dbReference>
<accession>A0A516NN88</accession>
<evidence type="ECO:0000313" key="4">
    <source>
        <dbReference type="Proteomes" id="UP000317039"/>
    </source>
</evidence>
<feature type="domain" description="Alpha-L-arabinofuranosidase B arabinose-binding" evidence="2">
    <location>
        <begin position="39"/>
        <end position="171"/>
    </location>
</feature>
<dbReference type="GO" id="GO:0046556">
    <property type="term" value="F:alpha-L-arabinofuranosidase activity"/>
    <property type="evidence" value="ECO:0007669"/>
    <property type="project" value="InterPro"/>
</dbReference>
<dbReference type="SUPFAM" id="SSF55797">
    <property type="entry name" value="PR-1-like"/>
    <property type="match status" value="1"/>
</dbReference>
<dbReference type="CDD" id="cd05379">
    <property type="entry name" value="CAP_bacterial"/>
    <property type="match status" value="1"/>
</dbReference>
<dbReference type="SUPFAM" id="SSF110221">
    <property type="entry name" value="AbfB domain"/>
    <property type="match status" value="1"/>
</dbReference>
<dbReference type="PANTHER" id="PTHR31157:SF1">
    <property type="entry name" value="SCP DOMAIN-CONTAINING PROTEIN"/>
    <property type="match status" value="1"/>
</dbReference>
<proteinExistence type="predicted"/>
<dbReference type="Pfam" id="PF05270">
    <property type="entry name" value="AbfB"/>
    <property type="match status" value="1"/>
</dbReference>